<accession>A0A1I1XCE7</accession>
<sequence length="34" mass="4050">MKKCSFFNAYPLMTGLAVDQVMIKDNIFLYYRNN</sequence>
<reference evidence="2" key="1">
    <citation type="submission" date="2016-10" db="EMBL/GenBank/DDBJ databases">
        <authorList>
            <person name="Varghese N."/>
            <person name="Submissions S."/>
        </authorList>
    </citation>
    <scope>NUCLEOTIDE SEQUENCE [LARGE SCALE GENOMIC DNA]</scope>
    <source>
        <strain evidence="2">CGMCC 1.10784</strain>
    </source>
</reference>
<evidence type="ECO:0000313" key="1">
    <source>
        <dbReference type="EMBL" id="SFE03040.1"/>
    </source>
</evidence>
<name>A0A1I1XCE7_9BACL</name>
<protein>
    <submittedName>
        <fullName evidence="1">Uncharacterized protein</fullName>
    </submittedName>
</protein>
<proteinExistence type="predicted"/>
<dbReference type="AlphaFoldDB" id="A0A1I1XCE7"/>
<evidence type="ECO:0000313" key="2">
    <source>
        <dbReference type="Proteomes" id="UP000198855"/>
    </source>
</evidence>
<keyword evidence="2" id="KW-1185">Reference proteome</keyword>
<organism evidence="1 2">
    <name type="scientific">Paenibacillus catalpae</name>
    <dbReference type="NCBI Taxonomy" id="1045775"/>
    <lineage>
        <taxon>Bacteria</taxon>
        <taxon>Bacillati</taxon>
        <taxon>Bacillota</taxon>
        <taxon>Bacilli</taxon>
        <taxon>Bacillales</taxon>
        <taxon>Paenibacillaceae</taxon>
        <taxon>Paenibacillus</taxon>
    </lineage>
</organism>
<dbReference type="EMBL" id="FOMT01000002">
    <property type="protein sequence ID" value="SFE03040.1"/>
    <property type="molecule type" value="Genomic_DNA"/>
</dbReference>
<dbReference type="Proteomes" id="UP000198855">
    <property type="component" value="Unassembled WGS sequence"/>
</dbReference>
<gene>
    <name evidence="1" type="ORF">SAMN05216378_2035</name>
</gene>